<comment type="subcellular location">
    <subcellularLocation>
        <location evidence="1">Cell membrane</location>
        <topology evidence="1">Multi-pass membrane protein</topology>
    </subcellularLocation>
</comment>
<evidence type="ECO:0000313" key="8">
    <source>
        <dbReference type="Proteomes" id="UP000652477"/>
    </source>
</evidence>
<proteinExistence type="predicted"/>
<accession>A0A923RNN5</accession>
<sequence>MAKKHAFIHGTLVLTFTGLITRFMGFFYRIFLSHAFGEENVGLYQLIFPVYTLFISLSSAGIQTAISRTVARKMSLGKPGEAKNVLLSGLIFSCSLAFAGLLFIQANAAYIAEEFLGDSRCLSLLTAVSYALPCCAVHSCICGYCYGLKQTKIPALSQLIEQTVRITSVALLYFYLKQDGTQPSVVIAVFGLVSGEFASALYSAKSLWGHHFRLPHFMPAKAAGNTKELLFLSLPLTANRLSVTLLQSIEAAAIPNCLKLYSHSTSEALSIYGVLTGMALPCILFPSAITSSVSIMLMPAVAEIQASGQQTKLKHLVKKAAGSCFILGLACCLFFLVFGPFIGSVIFHSATAGKFIVTLAWICPFLYVNGAFLSVINGLGKTAFTLAINLLGLGIRILSVFFIVPGFGIQGYLWGLLASQFLVTLCALLILKFNYKVN</sequence>
<dbReference type="InterPro" id="IPR050833">
    <property type="entry name" value="Poly_Biosynth_Transport"/>
</dbReference>
<dbReference type="InterPro" id="IPR024923">
    <property type="entry name" value="PG_synth_SpoVB"/>
</dbReference>
<evidence type="ECO:0000256" key="4">
    <source>
        <dbReference type="ARBA" id="ARBA00022989"/>
    </source>
</evidence>
<dbReference type="PANTHER" id="PTHR30250">
    <property type="entry name" value="PST FAMILY PREDICTED COLANIC ACID TRANSPORTER"/>
    <property type="match status" value="1"/>
</dbReference>
<dbReference type="PIRSF" id="PIRSF038958">
    <property type="entry name" value="PG_synth_SpoVB"/>
    <property type="match status" value="1"/>
</dbReference>
<name>A0A923RNN5_9FIRM</name>
<dbReference type="PANTHER" id="PTHR30250:SF24">
    <property type="entry name" value="STAGE V SPORULATION PROTEIN B"/>
    <property type="match status" value="1"/>
</dbReference>
<dbReference type="AlphaFoldDB" id="A0A923RNN5"/>
<reference evidence="7" key="1">
    <citation type="submission" date="2020-08" db="EMBL/GenBank/DDBJ databases">
        <title>Genome public.</title>
        <authorList>
            <person name="Liu C."/>
            <person name="Sun Q."/>
        </authorList>
    </citation>
    <scope>NUCLEOTIDE SEQUENCE</scope>
    <source>
        <strain evidence="7">NSJ-55</strain>
    </source>
</reference>
<organism evidence="7 8">
    <name type="scientific">Mediterraneibacter hominis</name>
    <dbReference type="NCBI Taxonomy" id="2763054"/>
    <lineage>
        <taxon>Bacteria</taxon>
        <taxon>Bacillati</taxon>
        <taxon>Bacillota</taxon>
        <taxon>Clostridia</taxon>
        <taxon>Lachnospirales</taxon>
        <taxon>Lachnospiraceae</taxon>
        <taxon>Mediterraneibacter</taxon>
    </lineage>
</organism>
<keyword evidence="8" id="KW-1185">Reference proteome</keyword>
<gene>
    <name evidence="7" type="ORF">H8S37_01515</name>
</gene>
<feature type="transmembrane region" description="Helical" evidence="6">
    <location>
        <begin position="12"/>
        <end position="31"/>
    </location>
</feature>
<evidence type="ECO:0000256" key="1">
    <source>
        <dbReference type="ARBA" id="ARBA00004651"/>
    </source>
</evidence>
<feature type="transmembrane region" description="Helical" evidence="6">
    <location>
        <begin position="320"/>
        <end position="343"/>
    </location>
</feature>
<feature type="transmembrane region" description="Helical" evidence="6">
    <location>
        <begin position="85"/>
        <end position="104"/>
    </location>
</feature>
<dbReference type="CDD" id="cd13124">
    <property type="entry name" value="MATE_SpoVB_like"/>
    <property type="match status" value="1"/>
</dbReference>
<dbReference type="RefSeq" id="WP_186874292.1">
    <property type="nucleotide sequence ID" value="NZ_JACOPF010000001.1"/>
</dbReference>
<feature type="transmembrane region" description="Helical" evidence="6">
    <location>
        <begin position="43"/>
        <end position="65"/>
    </location>
</feature>
<evidence type="ECO:0000256" key="2">
    <source>
        <dbReference type="ARBA" id="ARBA00022475"/>
    </source>
</evidence>
<dbReference type="Proteomes" id="UP000652477">
    <property type="component" value="Unassembled WGS sequence"/>
</dbReference>
<feature type="transmembrane region" description="Helical" evidence="6">
    <location>
        <begin position="411"/>
        <end position="431"/>
    </location>
</feature>
<dbReference type="InterPro" id="IPR002797">
    <property type="entry name" value="Polysacc_synth"/>
</dbReference>
<dbReference type="GO" id="GO:0005886">
    <property type="term" value="C:plasma membrane"/>
    <property type="evidence" value="ECO:0007669"/>
    <property type="project" value="UniProtKB-SubCell"/>
</dbReference>
<feature type="transmembrane region" description="Helical" evidence="6">
    <location>
        <begin position="188"/>
        <end position="208"/>
    </location>
</feature>
<feature type="transmembrane region" description="Helical" evidence="6">
    <location>
        <begin position="124"/>
        <end position="147"/>
    </location>
</feature>
<evidence type="ECO:0000313" key="7">
    <source>
        <dbReference type="EMBL" id="MBC5687614.1"/>
    </source>
</evidence>
<evidence type="ECO:0000256" key="3">
    <source>
        <dbReference type="ARBA" id="ARBA00022692"/>
    </source>
</evidence>
<feature type="transmembrane region" description="Helical" evidence="6">
    <location>
        <begin position="355"/>
        <end position="376"/>
    </location>
</feature>
<evidence type="ECO:0000256" key="5">
    <source>
        <dbReference type="ARBA" id="ARBA00023136"/>
    </source>
</evidence>
<feature type="transmembrane region" description="Helical" evidence="6">
    <location>
        <begin position="383"/>
        <end position="405"/>
    </location>
</feature>
<keyword evidence="2" id="KW-1003">Cell membrane</keyword>
<comment type="caution">
    <text evidence="7">The sequence shown here is derived from an EMBL/GenBank/DDBJ whole genome shotgun (WGS) entry which is preliminary data.</text>
</comment>
<protein>
    <submittedName>
        <fullName evidence="7">Polysaccharide biosynthesis protein</fullName>
    </submittedName>
</protein>
<dbReference type="Pfam" id="PF01943">
    <property type="entry name" value="Polysacc_synt"/>
    <property type="match status" value="1"/>
</dbReference>
<keyword evidence="4 6" id="KW-1133">Transmembrane helix</keyword>
<dbReference type="EMBL" id="JACOPF010000001">
    <property type="protein sequence ID" value="MBC5687614.1"/>
    <property type="molecule type" value="Genomic_DNA"/>
</dbReference>
<keyword evidence="3 6" id="KW-0812">Transmembrane</keyword>
<feature type="transmembrane region" description="Helical" evidence="6">
    <location>
        <begin position="269"/>
        <end position="299"/>
    </location>
</feature>
<evidence type="ECO:0000256" key="6">
    <source>
        <dbReference type="SAM" id="Phobius"/>
    </source>
</evidence>
<keyword evidence="5 6" id="KW-0472">Membrane</keyword>